<evidence type="ECO:0000313" key="5">
    <source>
        <dbReference type="EMBL" id="KHJ85997.1"/>
    </source>
</evidence>
<dbReference type="GO" id="GO:0005509">
    <property type="term" value="F:calcium ion binding"/>
    <property type="evidence" value="ECO:0007669"/>
    <property type="project" value="InterPro"/>
</dbReference>
<keyword evidence="2" id="KW-0677">Repeat</keyword>
<dbReference type="PANTHER" id="PTHR23055:SF171">
    <property type="entry name" value="EF-HAND DOMAIN-CONTAINING PROTEIN"/>
    <property type="match status" value="1"/>
</dbReference>
<dbReference type="PROSITE" id="PS00018">
    <property type="entry name" value="EF_HAND_1"/>
    <property type="match status" value="1"/>
</dbReference>
<dbReference type="AlphaFoldDB" id="A0A0B1SR52"/>
<dbReference type="Proteomes" id="UP000053660">
    <property type="component" value="Unassembled WGS sequence"/>
</dbReference>
<dbReference type="InterPro" id="IPR002048">
    <property type="entry name" value="EF_hand_dom"/>
</dbReference>
<sequence>MREHEFRHVIAAIIAPEKATDQYISRLFLAFATDDKKTITFQDLIECLSLIQPRTAESNAQWTIRIITGCQTDRFAFPEFLSFTKAVFGLNEGKSRDEYEDVRNNKEGNKETVEQRATTIFKELDSNGDGYVTLEDMTRFFEGNQYL</sequence>
<dbReference type="InterPro" id="IPR011992">
    <property type="entry name" value="EF-hand-dom_pair"/>
</dbReference>
<dbReference type="SUPFAM" id="SSF47473">
    <property type="entry name" value="EF-hand"/>
    <property type="match status" value="1"/>
</dbReference>
<dbReference type="Gene3D" id="1.10.238.10">
    <property type="entry name" value="EF-hand"/>
    <property type="match status" value="1"/>
</dbReference>
<keyword evidence="1" id="KW-0479">Metal-binding</keyword>
<organism evidence="5 6">
    <name type="scientific">Oesophagostomum dentatum</name>
    <name type="common">Nodular worm</name>
    <dbReference type="NCBI Taxonomy" id="61180"/>
    <lineage>
        <taxon>Eukaryota</taxon>
        <taxon>Metazoa</taxon>
        <taxon>Ecdysozoa</taxon>
        <taxon>Nematoda</taxon>
        <taxon>Chromadorea</taxon>
        <taxon>Rhabditida</taxon>
        <taxon>Rhabditina</taxon>
        <taxon>Rhabditomorpha</taxon>
        <taxon>Strongyloidea</taxon>
        <taxon>Strongylidae</taxon>
        <taxon>Oesophagostomum</taxon>
    </lineage>
</organism>
<feature type="domain" description="EF-hand" evidence="4">
    <location>
        <begin position="112"/>
        <end position="147"/>
    </location>
</feature>
<name>A0A0B1SR52_OESDE</name>
<keyword evidence="3" id="KW-0106">Calcium</keyword>
<reference evidence="5 6" key="1">
    <citation type="submission" date="2014-03" db="EMBL/GenBank/DDBJ databases">
        <title>Draft genome of the hookworm Oesophagostomum dentatum.</title>
        <authorList>
            <person name="Mitreva M."/>
        </authorList>
    </citation>
    <scope>NUCLEOTIDE SEQUENCE [LARGE SCALE GENOMIC DNA]</scope>
    <source>
        <strain evidence="5 6">OD-Hann</strain>
    </source>
</reference>
<keyword evidence="6" id="KW-1185">Reference proteome</keyword>
<dbReference type="PANTHER" id="PTHR23055">
    <property type="entry name" value="CALCIUM BINDING PROTEINS"/>
    <property type="match status" value="1"/>
</dbReference>
<evidence type="ECO:0000256" key="2">
    <source>
        <dbReference type="ARBA" id="ARBA00022737"/>
    </source>
</evidence>
<protein>
    <submittedName>
        <fullName evidence="5">EF hand</fullName>
    </submittedName>
</protein>
<dbReference type="InterPro" id="IPR018247">
    <property type="entry name" value="EF_Hand_1_Ca_BS"/>
</dbReference>
<dbReference type="OrthoDB" id="191686at2759"/>
<evidence type="ECO:0000256" key="3">
    <source>
        <dbReference type="ARBA" id="ARBA00022837"/>
    </source>
</evidence>
<gene>
    <name evidence="5" type="ORF">OESDEN_14265</name>
</gene>
<dbReference type="InterPro" id="IPR028846">
    <property type="entry name" value="Recoverin"/>
</dbReference>
<accession>A0A0B1SR52</accession>
<dbReference type="EMBL" id="KN561893">
    <property type="protein sequence ID" value="KHJ85997.1"/>
    <property type="molecule type" value="Genomic_DNA"/>
</dbReference>
<proteinExistence type="predicted"/>
<evidence type="ECO:0000259" key="4">
    <source>
        <dbReference type="PROSITE" id="PS50222"/>
    </source>
</evidence>
<dbReference type="Pfam" id="PF13833">
    <property type="entry name" value="EF-hand_8"/>
    <property type="match status" value="1"/>
</dbReference>
<evidence type="ECO:0000313" key="6">
    <source>
        <dbReference type="Proteomes" id="UP000053660"/>
    </source>
</evidence>
<evidence type="ECO:0000256" key="1">
    <source>
        <dbReference type="ARBA" id="ARBA00022723"/>
    </source>
</evidence>
<dbReference type="PROSITE" id="PS50222">
    <property type="entry name" value="EF_HAND_2"/>
    <property type="match status" value="1"/>
</dbReference>